<feature type="non-terminal residue" evidence="1">
    <location>
        <position position="253"/>
    </location>
</feature>
<keyword evidence="2" id="KW-1185">Reference proteome</keyword>
<comment type="caution">
    <text evidence="1">The sequence shown here is derived from an EMBL/GenBank/DDBJ whole genome shotgun (WGS) entry which is preliminary data.</text>
</comment>
<gene>
    <name evidence="1" type="ORF">GHK86_15905</name>
</gene>
<evidence type="ECO:0000313" key="2">
    <source>
        <dbReference type="Proteomes" id="UP000437736"/>
    </source>
</evidence>
<protein>
    <recommendedName>
        <fullName evidence="3">Sulfotransferase</fullName>
    </recommendedName>
</protein>
<dbReference type="EMBL" id="WJHE01000893">
    <property type="protein sequence ID" value="MST34199.1"/>
    <property type="molecule type" value="Genomic_DNA"/>
</dbReference>
<evidence type="ECO:0000313" key="1">
    <source>
        <dbReference type="EMBL" id="MST34199.1"/>
    </source>
</evidence>
<organism evidence="1 2">
    <name type="scientific">Acidiferrimicrobium australe</name>
    <dbReference type="NCBI Taxonomy" id="2664430"/>
    <lineage>
        <taxon>Bacteria</taxon>
        <taxon>Bacillati</taxon>
        <taxon>Actinomycetota</taxon>
        <taxon>Acidimicrobiia</taxon>
        <taxon>Acidimicrobiales</taxon>
        <taxon>Acidimicrobiaceae</taxon>
        <taxon>Acidiferrimicrobium</taxon>
    </lineage>
</organism>
<proteinExistence type="predicted"/>
<evidence type="ECO:0008006" key="3">
    <source>
        <dbReference type="Google" id="ProtNLM"/>
    </source>
</evidence>
<dbReference type="Pfam" id="PF13469">
    <property type="entry name" value="Sulfotransfer_3"/>
    <property type="match status" value="1"/>
</dbReference>
<dbReference type="InterPro" id="IPR027417">
    <property type="entry name" value="P-loop_NTPase"/>
</dbReference>
<accession>A0ABW9QWG1</accession>
<dbReference type="Proteomes" id="UP000437736">
    <property type="component" value="Unassembled WGS sequence"/>
</dbReference>
<dbReference type="SUPFAM" id="SSF52540">
    <property type="entry name" value="P-loop containing nucleoside triphosphate hydrolases"/>
    <property type="match status" value="1"/>
</dbReference>
<reference evidence="1 2" key="1">
    <citation type="submission" date="2019-11" db="EMBL/GenBank/DDBJ databases">
        <title>Acidiferrimicrobium australis gen. nov., sp. nov., an acidophilic and obligately heterotrophic, member of the Actinobacteria that catalyses dissimilatory oxido- reduction of iron isolated from metal-rich acidic water in Chile.</title>
        <authorList>
            <person name="Gonzalez D."/>
            <person name="Huber K."/>
            <person name="Hedrich S."/>
            <person name="Rojas-Villalobos C."/>
            <person name="Quatrini R."/>
            <person name="Dinamarca M.A."/>
            <person name="Schwarz A."/>
            <person name="Canales C."/>
            <person name="Nancucheo I."/>
        </authorList>
    </citation>
    <scope>NUCLEOTIDE SEQUENCE [LARGE SCALE GENOMIC DNA]</scope>
    <source>
        <strain evidence="1 2">USS-CCA1</strain>
    </source>
</reference>
<dbReference type="Gene3D" id="3.40.50.300">
    <property type="entry name" value="P-loop containing nucleotide triphosphate hydrolases"/>
    <property type="match status" value="1"/>
</dbReference>
<name>A0ABW9QWG1_9ACTN</name>
<sequence>MVTARPPTIGRETFMPYLRPPYFRAEVLLAGLRDTLTAGRPDPDWVTTDPPVFLIGCGRSGTTILGQLLGRHPAIDHRHEPYAAWAAIDPRTDFLHAYTATAGRALLDRGDATARERRRFATILRPAPGRRLLEKTPINALRVGYLQALAPGATFVHLVRDGVEVSRSIAAVAAHTVRYAGRGSFNRWWGVEDAKWRCLTRDAAVAGHPAADGLTDDLQRGAYEWLVSLGEVDRHRRELDGHLVEVRYDQLTA</sequence>